<dbReference type="Pfam" id="PF12802">
    <property type="entry name" value="MarR_2"/>
    <property type="match status" value="1"/>
</dbReference>
<organism evidence="2 3">
    <name type="scientific">Nocardia sputorum</name>
    <dbReference type="NCBI Taxonomy" id="2984338"/>
    <lineage>
        <taxon>Bacteria</taxon>
        <taxon>Bacillati</taxon>
        <taxon>Actinomycetota</taxon>
        <taxon>Actinomycetes</taxon>
        <taxon>Mycobacteriales</taxon>
        <taxon>Nocardiaceae</taxon>
        <taxon>Nocardia</taxon>
    </lineage>
</organism>
<dbReference type="InterPro" id="IPR036390">
    <property type="entry name" value="WH_DNA-bd_sf"/>
</dbReference>
<proteinExistence type="predicted"/>
<dbReference type="InterPro" id="IPR000835">
    <property type="entry name" value="HTH_MarR-typ"/>
</dbReference>
<dbReference type="EMBL" id="AP026978">
    <property type="protein sequence ID" value="BDU01644.1"/>
    <property type="molecule type" value="Genomic_DNA"/>
</dbReference>
<dbReference type="PANTHER" id="PTHR33164:SF106">
    <property type="entry name" value="TRANSCRIPTIONAL REGULATORY PROTEIN"/>
    <property type="match status" value="1"/>
</dbReference>
<evidence type="ECO:0000313" key="2">
    <source>
        <dbReference type="EMBL" id="BDU01644.1"/>
    </source>
</evidence>
<accession>A0ABM8D2V1</accession>
<sequence>MTEEPNADGPDRDGLETGIAADIRALTAISEQIGQVFARSNDLRANDFRALMHVATAELEGAPLTAGGLGKLMGISSSAVTYLVERMIESGHLRRAADPADRRRVILHYDEHGMDVARGFFTPLGRRTRAAMADLADADLRGAHRVLVAVIQAMREYHDELTGE</sequence>
<dbReference type="Proteomes" id="UP001317870">
    <property type="component" value="Chromosome"/>
</dbReference>
<dbReference type="InterPro" id="IPR036388">
    <property type="entry name" value="WH-like_DNA-bd_sf"/>
</dbReference>
<evidence type="ECO:0000313" key="3">
    <source>
        <dbReference type="Proteomes" id="UP001317870"/>
    </source>
</evidence>
<dbReference type="InterPro" id="IPR039422">
    <property type="entry name" value="MarR/SlyA-like"/>
</dbReference>
<dbReference type="PROSITE" id="PS50995">
    <property type="entry name" value="HTH_MARR_2"/>
    <property type="match status" value="1"/>
</dbReference>
<protein>
    <recommendedName>
        <fullName evidence="1">HTH marR-type domain-containing protein</fullName>
    </recommendedName>
</protein>
<dbReference type="SMART" id="SM00347">
    <property type="entry name" value="HTH_MARR"/>
    <property type="match status" value="1"/>
</dbReference>
<dbReference type="RefSeq" id="WP_281874775.1">
    <property type="nucleotide sequence ID" value="NZ_AP026976.1"/>
</dbReference>
<evidence type="ECO:0000259" key="1">
    <source>
        <dbReference type="PROSITE" id="PS50995"/>
    </source>
</evidence>
<dbReference type="PANTHER" id="PTHR33164">
    <property type="entry name" value="TRANSCRIPTIONAL REGULATOR, MARR FAMILY"/>
    <property type="match status" value="1"/>
</dbReference>
<gene>
    <name evidence="2" type="ORF">IFM12276_46720</name>
</gene>
<reference evidence="2 3" key="1">
    <citation type="submission" date="2022-11" db="EMBL/GenBank/DDBJ databases">
        <title>Genome Sequencing of Nocardia sp. ON39_IFM12276 and assembly.</title>
        <authorList>
            <person name="Shimojima M."/>
            <person name="Toyokawa M."/>
            <person name="Uesaka K."/>
        </authorList>
    </citation>
    <scope>NUCLEOTIDE SEQUENCE [LARGE SCALE GENOMIC DNA]</scope>
    <source>
        <strain evidence="2 3">IFM 12276</strain>
    </source>
</reference>
<dbReference type="SUPFAM" id="SSF46785">
    <property type="entry name" value="Winged helix' DNA-binding domain"/>
    <property type="match status" value="1"/>
</dbReference>
<name>A0ABM8D2V1_9NOCA</name>
<keyword evidence="3" id="KW-1185">Reference proteome</keyword>
<feature type="domain" description="HTH marR-type" evidence="1">
    <location>
        <begin position="12"/>
        <end position="156"/>
    </location>
</feature>
<dbReference type="Gene3D" id="1.10.10.10">
    <property type="entry name" value="Winged helix-like DNA-binding domain superfamily/Winged helix DNA-binding domain"/>
    <property type="match status" value="1"/>
</dbReference>